<dbReference type="Gene3D" id="3.40.50.1000">
    <property type="entry name" value="HAD superfamily/HAD-like"/>
    <property type="match status" value="1"/>
</dbReference>
<keyword evidence="12" id="KW-1185">Reference proteome</keyword>
<feature type="transmembrane region" description="Helical" evidence="9">
    <location>
        <begin position="43"/>
        <end position="61"/>
    </location>
</feature>
<dbReference type="Gene3D" id="2.70.150.10">
    <property type="entry name" value="Calcium-transporting ATPase, cytoplasmic transduction domain A"/>
    <property type="match status" value="1"/>
</dbReference>
<dbReference type="PROSITE" id="PS00154">
    <property type="entry name" value="ATPASE_E1_E2"/>
    <property type="match status" value="1"/>
</dbReference>
<evidence type="ECO:0000256" key="4">
    <source>
        <dbReference type="ARBA" id="ARBA00022840"/>
    </source>
</evidence>
<comment type="catalytic activity">
    <reaction evidence="8">
        <text>ATP + H2O = ADP + phosphate + H(+)</text>
        <dbReference type="Rhea" id="RHEA:13065"/>
        <dbReference type="ChEBI" id="CHEBI:15377"/>
        <dbReference type="ChEBI" id="CHEBI:15378"/>
        <dbReference type="ChEBI" id="CHEBI:30616"/>
        <dbReference type="ChEBI" id="CHEBI:43474"/>
        <dbReference type="ChEBI" id="CHEBI:456216"/>
    </reaction>
</comment>
<feature type="domain" description="Cation-transporting P-type ATPase N-terminal" evidence="10">
    <location>
        <begin position="1"/>
        <end position="63"/>
    </location>
</feature>
<comment type="subcellular location">
    <subcellularLocation>
        <location evidence="1">Cell membrane</location>
        <topology evidence="1">Multi-pass membrane protein</topology>
    </subcellularLocation>
</comment>
<keyword evidence="6 9" id="KW-1133">Transmembrane helix</keyword>
<feature type="transmembrane region" description="Helical" evidence="9">
    <location>
        <begin position="617"/>
        <end position="642"/>
    </location>
</feature>
<dbReference type="RefSeq" id="WP_345415251.1">
    <property type="nucleotide sequence ID" value="NZ_BAABHO010000019.1"/>
</dbReference>
<feature type="transmembrane region" description="Helical" evidence="9">
    <location>
        <begin position="648"/>
        <end position="665"/>
    </location>
</feature>
<dbReference type="Pfam" id="PF00702">
    <property type="entry name" value="Hydrolase"/>
    <property type="match status" value="1"/>
</dbReference>
<evidence type="ECO:0000256" key="2">
    <source>
        <dbReference type="ARBA" id="ARBA00022692"/>
    </source>
</evidence>
<evidence type="ECO:0000256" key="9">
    <source>
        <dbReference type="SAM" id="Phobius"/>
    </source>
</evidence>
<dbReference type="InterPro" id="IPR023214">
    <property type="entry name" value="HAD_sf"/>
</dbReference>
<dbReference type="InterPro" id="IPR044492">
    <property type="entry name" value="P_typ_ATPase_HD_dom"/>
</dbReference>
<evidence type="ECO:0000256" key="5">
    <source>
        <dbReference type="ARBA" id="ARBA00022967"/>
    </source>
</evidence>
<dbReference type="PRINTS" id="PR00120">
    <property type="entry name" value="HATPASE"/>
</dbReference>
<keyword evidence="2 9" id="KW-0812">Transmembrane</keyword>
<feature type="transmembrane region" description="Helical" evidence="9">
    <location>
        <begin position="67"/>
        <end position="83"/>
    </location>
</feature>
<dbReference type="SUPFAM" id="SSF81653">
    <property type="entry name" value="Calcium ATPase, transduction domain A"/>
    <property type="match status" value="1"/>
</dbReference>
<dbReference type="SUPFAM" id="SSF56784">
    <property type="entry name" value="HAD-like"/>
    <property type="match status" value="1"/>
</dbReference>
<evidence type="ECO:0000313" key="12">
    <source>
        <dbReference type="Proteomes" id="UP001500928"/>
    </source>
</evidence>
<dbReference type="NCBIfam" id="TIGR01494">
    <property type="entry name" value="ATPase_P-type"/>
    <property type="match status" value="2"/>
</dbReference>
<dbReference type="PRINTS" id="PR00119">
    <property type="entry name" value="CATATPASE"/>
</dbReference>
<evidence type="ECO:0000256" key="8">
    <source>
        <dbReference type="ARBA" id="ARBA00049360"/>
    </source>
</evidence>
<dbReference type="Proteomes" id="UP001500928">
    <property type="component" value="Unassembled WGS sequence"/>
</dbReference>
<protein>
    <submittedName>
        <fullName evidence="11">Cation-translocating P-type ATPase</fullName>
    </submittedName>
</protein>
<keyword evidence="5" id="KW-1278">Translocase</keyword>
<evidence type="ECO:0000313" key="11">
    <source>
        <dbReference type="EMBL" id="GAA4790696.1"/>
    </source>
</evidence>
<keyword evidence="3" id="KW-0547">Nucleotide-binding</keyword>
<dbReference type="InterPro" id="IPR018303">
    <property type="entry name" value="ATPase_P-typ_P_site"/>
</dbReference>
<accession>A0ABP9B5E6</accession>
<dbReference type="Pfam" id="PF00689">
    <property type="entry name" value="Cation_ATPase_C"/>
    <property type="match status" value="1"/>
</dbReference>
<evidence type="ECO:0000259" key="10">
    <source>
        <dbReference type="SMART" id="SM00831"/>
    </source>
</evidence>
<dbReference type="SFLD" id="SFLDS00003">
    <property type="entry name" value="Haloacid_Dehalogenase"/>
    <property type="match status" value="1"/>
</dbReference>
<dbReference type="InterPro" id="IPR001757">
    <property type="entry name" value="P_typ_ATPase"/>
</dbReference>
<evidence type="ECO:0000256" key="3">
    <source>
        <dbReference type="ARBA" id="ARBA00022741"/>
    </source>
</evidence>
<proteinExistence type="predicted"/>
<feature type="transmembrane region" description="Helical" evidence="9">
    <location>
        <begin position="751"/>
        <end position="772"/>
    </location>
</feature>
<evidence type="ECO:0000256" key="7">
    <source>
        <dbReference type="ARBA" id="ARBA00023136"/>
    </source>
</evidence>
<gene>
    <name evidence="11" type="ORF">GCM10023200_27170</name>
</gene>
<dbReference type="InterPro" id="IPR004014">
    <property type="entry name" value="ATPase_P-typ_cation-transptr_N"/>
</dbReference>
<dbReference type="Gene3D" id="3.40.1110.10">
    <property type="entry name" value="Calcium-transporting ATPase, cytoplasmic domain N"/>
    <property type="match status" value="1"/>
</dbReference>
<dbReference type="SFLD" id="SFLDG00002">
    <property type="entry name" value="C1.7:_P-type_atpase_like"/>
    <property type="match status" value="1"/>
</dbReference>
<dbReference type="InterPro" id="IPR008250">
    <property type="entry name" value="ATPase_P-typ_transduc_dom_A_sf"/>
</dbReference>
<dbReference type="InterPro" id="IPR023299">
    <property type="entry name" value="ATPase_P-typ_cyto_dom_N"/>
</dbReference>
<evidence type="ECO:0000256" key="6">
    <source>
        <dbReference type="ARBA" id="ARBA00022989"/>
    </source>
</evidence>
<name>A0ABP9B5E6_9PSEU</name>
<feature type="transmembrane region" description="Helical" evidence="9">
    <location>
        <begin position="784"/>
        <end position="804"/>
    </location>
</feature>
<dbReference type="InterPro" id="IPR006068">
    <property type="entry name" value="ATPase_P-typ_cation-transptr_C"/>
</dbReference>
<dbReference type="Gene3D" id="1.20.1110.10">
    <property type="entry name" value="Calcium-transporting ATPase, transmembrane domain"/>
    <property type="match status" value="1"/>
</dbReference>
<dbReference type="EMBL" id="BAABHO010000019">
    <property type="protein sequence ID" value="GAA4790696.1"/>
    <property type="molecule type" value="Genomic_DNA"/>
</dbReference>
<dbReference type="InterPro" id="IPR023298">
    <property type="entry name" value="ATPase_P-typ_TM_dom_sf"/>
</dbReference>
<feature type="transmembrane region" description="Helical" evidence="9">
    <location>
        <begin position="243"/>
        <end position="271"/>
    </location>
</feature>
<dbReference type="SFLD" id="SFLDF00027">
    <property type="entry name" value="p-type_atpase"/>
    <property type="match status" value="1"/>
</dbReference>
<dbReference type="Pfam" id="PF00122">
    <property type="entry name" value="E1-E2_ATPase"/>
    <property type="match status" value="1"/>
</dbReference>
<keyword evidence="7 9" id="KW-0472">Membrane</keyword>
<dbReference type="InterPro" id="IPR036412">
    <property type="entry name" value="HAD-like_sf"/>
</dbReference>
<feature type="transmembrane region" description="Helical" evidence="9">
    <location>
        <begin position="685"/>
        <end position="713"/>
    </location>
</feature>
<dbReference type="SMART" id="SM00831">
    <property type="entry name" value="Cation_ATPase_N"/>
    <property type="match status" value="1"/>
</dbReference>
<comment type="caution">
    <text evidence="11">The sequence shown here is derived from an EMBL/GenBank/DDBJ whole genome shotgun (WGS) entry which is preliminary data.</text>
</comment>
<reference evidence="12" key="1">
    <citation type="journal article" date="2019" name="Int. J. Syst. Evol. Microbiol.">
        <title>The Global Catalogue of Microorganisms (GCM) 10K type strain sequencing project: providing services to taxonomists for standard genome sequencing and annotation.</title>
        <authorList>
            <consortium name="The Broad Institute Genomics Platform"/>
            <consortium name="The Broad Institute Genome Sequencing Center for Infectious Disease"/>
            <person name="Wu L."/>
            <person name="Ma J."/>
        </authorList>
    </citation>
    <scope>NUCLEOTIDE SEQUENCE [LARGE SCALE GENOMIC DNA]</scope>
    <source>
        <strain evidence="12">JCM 17979</strain>
    </source>
</reference>
<dbReference type="SUPFAM" id="SSF81665">
    <property type="entry name" value="Calcium ATPase, transmembrane domain M"/>
    <property type="match status" value="1"/>
</dbReference>
<feature type="transmembrane region" description="Helical" evidence="9">
    <location>
        <begin position="213"/>
        <end position="237"/>
    </location>
</feature>
<dbReference type="Pfam" id="PF00690">
    <property type="entry name" value="Cation_ATPase_N"/>
    <property type="match status" value="1"/>
</dbReference>
<dbReference type="InterPro" id="IPR059000">
    <property type="entry name" value="ATPase_P-type_domA"/>
</dbReference>
<dbReference type="PANTHER" id="PTHR42861">
    <property type="entry name" value="CALCIUM-TRANSPORTING ATPASE"/>
    <property type="match status" value="1"/>
</dbReference>
<sequence>MTGTAPATGLDDHEAARRLLSAGPNELPRPPRRSVLRRVGTQLGDPLVLVLIAVALITVAIGDLPDAAVVLLVIVGNTAVGVVQEVRADHAVEALDRLGAARARVRRDGSVRTVPAREVVPGDVLVVAAGDVVAADGSVLDAESLQVDEAAITGESLPVEAHRPGTAVLSGSVVTRGRGEVLVGRTGPSSAMGRIAAGLVVTRSRRTPLQRQLAVLGRRLTVAIVVVCAVVFVLGLLRGEPPVLMLVAALSLAVAAVPESLPVVVTLGLALGARRMAARHAVTRSLPAVETLGAVTLLATDKTGTLTEGRLRVAETWTAGGDLDELARAAVLCNDAPDEALGAVPTPGTDPLEAALVDWARGRVDVAAVRRAHPRLGALPFDAVRRRMTTWHEDEHGVLVVGKGAPEAVLPPGGLSGPADRARAWADDAASRGLRVLVLVTGRRSGTPAGAVEDGLDVVGVVGLRDAPRPAARDALAGCRRAGIRTVVLTGDHPGTAAVVAEQVGLAGPDGRAPRVGAPDADTAALLDADVVARCRPERKLELVTGWQERGEVVAMSGDGVNDGPALRRADIGVAMGGRGTEVARQAADLVLADDDLGTVVAAVEEGRRIHTNVRRFLAYGLAGGLAEVLVMLAGPLVGVALPLLPGQILWINLLTHGLPGVAFGTEPAEPDAMAAPPRRPGASVLAGGLWLAVLVVGAVVAAMTTAVLLLVGDPDPRSAAFLALGLAQLGVALGLRSHRPRDARPPGPDWLLVAVGGAVAAQVAAVTLGPLEELLRTTTPSPAGWAAAGIGAVVAAVTARLVARPRVTAPLHQRSTTEV</sequence>
<keyword evidence="4" id="KW-0067">ATP-binding</keyword>
<feature type="transmembrane region" description="Helical" evidence="9">
    <location>
        <begin position="719"/>
        <end position="739"/>
    </location>
</feature>
<evidence type="ECO:0000256" key="1">
    <source>
        <dbReference type="ARBA" id="ARBA00004651"/>
    </source>
</evidence>
<organism evidence="11 12">
    <name type="scientific">Actinomycetospora chlora</name>
    <dbReference type="NCBI Taxonomy" id="663608"/>
    <lineage>
        <taxon>Bacteria</taxon>
        <taxon>Bacillati</taxon>
        <taxon>Actinomycetota</taxon>
        <taxon>Actinomycetes</taxon>
        <taxon>Pseudonocardiales</taxon>
        <taxon>Pseudonocardiaceae</taxon>
        <taxon>Actinomycetospora</taxon>
    </lineage>
</organism>